<dbReference type="PROSITE" id="PS51683">
    <property type="entry name" value="SAM_OMT_II"/>
    <property type="match status" value="1"/>
</dbReference>
<evidence type="ECO:0000256" key="1">
    <source>
        <dbReference type="ARBA" id="ARBA00022603"/>
    </source>
</evidence>
<dbReference type="InterPro" id="IPR016461">
    <property type="entry name" value="COMT-like"/>
</dbReference>
<evidence type="ECO:0000259" key="4">
    <source>
        <dbReference type="Pfam" id="PF00891"/>
    </source>
</evidence>
<dbReference type="InterPro" id="IPR029063">
    <property type="entry name" value="SAM-dependent_MTases_sf"/>
</dbReference>
<gene>
    <name evidence="5" type="ORF">F3Y22_tig00116997pilonHSYRG00168</name>
</gene>
<name>A0A6A2XE26_HIBSY</name>
<dbReference type="InterPro" id="IPR001077">
    <property type="entry name" value="COMT_C"/>
</dbReference>
<dbReference type="GO" id="GO:0008171">
    <property type="term" value="F:O-methyltransferase activity"/>
    <property type="evidence" value="ECO:0007669"/>
    <property type="project" value="InterPro"/>
</dbReference>
<dbReference type="Proteomes" id="UP000436088">
    <property type="component" value="Unassembled WGS sequence"/>
</dbReference>
<reference evidence="5" key="1">
    <citation type="submission" date="2019-09" db="EMBL/GenBank/DDBJ databases">
        <title>Draft genome information of white flower Hibiscus syriacus.</title>
        <authorList>
            <person name="Kim Y.-M."/>
        </authorList>
    </citation>
    <scope>NUCLEOTIDE SEQUENCE [LARGE SCALE GENOMIC DNA]</scope>
    <source>
        <strain evidence="5">YM2019G1</strain>
    </source>
</reference>
<accession>A0A6A2XE26</accession>
<feature type="domain" description="O-methyltransferase C-terminal" evidence="4">
    <location>
        <begin position="14"/>
        <end position="145"/>
    </location>
</feature>
<evidence type="ECO:0000313" key="6">
    <source>
        <dbReference type="Proteomes" id="UP000436088"/>
    </source>
</evidence>
<keyword evidence="6" id="KW-1185">Reference proteome</keyword>
<comment type="caution">
    <text evidence="5">The sequence shown here is derived from an EMBL/GenBank/DDBJ whole genome shotgun (WGS) entry which is preliminary data.</text>
</comment>
<sequence length="156" mass="17303">MSAWNELIRLPGQRPQLYQLFNTAMKNITTLVMKNILDAYKGFPDHLGQVIVDVGGCLGVSLSFITSKYPSIKGINYDLPHVIQHAPPIPGVEHVAGDIPKCSQRDAIFIKGILHDWSDQHCLKILKNCYNAIPNDGKVVGDYVVPVVPETNAQER</sequence>
<dbReference type="PANTHER" id="PTHR11746">
    <property type="entry name" value="O-METHYLTRANSFERASE"/>
    <property type="match status" value="1"/>
</dbReference>
<evidence type="ECO:0000313" key="5">
    <source>
        <dbReference type="EMBL" id="KAE8656689.1"/>
    </source>
</evidence>
<evidence type="ECO:0000256" key="3">
    <source>
        <dbReference type="ARBA" id="ARBA00022691"/>
    </source>
</evidence>
<keyword evidence="3" id="KW-0949">S-adenosyl-L-methionine</keyword>
<dbReference type="EMBL" id="VEPZ02001762">
    <property type="protein sequence ID" value="KAE8656689.1"/>
    <property type="molecule type" value="Genomic_DNA"/>
</dbReference>
<dbReference type="GO" id="GO:0032259">
    <property type="term" value="P:methylation"/>
    <property type="evidence" value="ECO:0007669"/>
    <property type="project" value="UniProtKB-KW"/>
</dbReference>
<dbReference type="Pfam" id="PF00891">
    <property type="entry name" value="Methyltransf_2"/>
    <property type="match status" value="1"/>
</dbReference>
<organism evidence="5 6">
    <name type="scientific">Hibiscus syriacus</name>
    <name type="common">Rose of Sharon</name>
    <dbReference type="NCBI Taxonomy" id="106335"/>
    <lineage>
        <taxon>Eukaryota</taxon>
        <taxon>Viridiplantae</taxon>
        <taxon>Streptophyta</taxon>
        <taxon>Embryophyta</taxon>
        <taxon>Tracheophyta</taxon>
        <taxon>Spermatophyta</taxon>
        <taxon>Magnoliopsida</taxon>
        <taxon>eudicotyledons</taxon>
        <taxon>Gunneridae</taxon>
        <taxon>Pentapetalae</taxon>
        <taxon>rosids</taxon>
        <taxon>malvids</taxon>
        <taxon>Malvales</taxon>
        <taxon>Malvaceae</taxon>
        <taxon>Malvoideae</taxon>
        <taxon>Hibiscus</taxon>
    </lineage>
</organism>
<dbReference type="SUPFAM" id="SSF53335">
    <property type="entry name" value="S-adenosyl-L-methionine-dependent methyltransferases"/>
    <property type="match status" value="1"/>
</dbReference>
<dbReference type="AlphaFoldDB" id="A0A6A2XE26"/>
<proteinExistence type="predicted"/>
<keyword evidence="2" id="KW-0808">Transferase</keyword>
<protein>
    <submittedName>
        <fullName evidence="5">Caffeic acid 3-O-methyltransferase</fullName>
    </submittedName>
</protein>
<keyword evidence="1" id="KW-0489">Methyltransferase</keyword>
<dbReference type="Gene3D" id="3.40.50.150">
    <property type="entry name" value="Vaccinia Virus protein VP39"/>
    <property type="match status" value="1"/>
</dbReference>
<evidence type="ECO:0000256" key="2">
    <source>
        <dbReference type="ARBA" id="ARBA00022679"/>
    </source>
</evidence>